<sequence>MLDTCGFKGRSQYTRWLRDIQYETRLFRLNWEKQARFYHEPTRFSSWRDVKIGHRHRKSRQNFHFAPYSRGVHNCLENVQTR</sequence>
<evidence type="ECO:0000313" key="1">
    <source>
        <dbReference type="EMBL" id="ROU15890.1"/>
    </source>
</evidence>
<organism evidence="1 2">
    <name type="scientific">Kluyvera ascorbata</name>
    <dbReference type="NCBI Taxonomy" id="51288"/>
    <lineage>
        <taxon>Bacteria</taxon>
        <taxon>Pseudomonadati</taxon>
        <taxon>Pseudomonadota</taxon>
        <taxon>Gammaproteobacteria</taxon>
        <taxon>Enterobacterales</taxon>
        <taxon>Enterobacteriaceae</taxon>
        <taxon>Kluyvera</taxon>
    </lineage>
</organism>
<protein>
    <submittedName>
        <fullName evidence="1">Uncharacterized protein</fullName>
    </submittedName>
</protein>
<dbReference type="AlphaFoldDB" id="A0A3N2S855"/>
<comment type="caution">
    <text evidence="1">The sequence shown here is derived from an EMBL/GenBank/DDBJ whole genome shotgun (WGS) entry which is preliminary data.</text>
</comment>
<name>A0A3N2S855_9ENTR</name>
<gene>
    <name evidence="1" type="ORF">EB837_08550</name>
</gene>
<proteinExistence type="predicted"/>
<dbReference type="Proteomes" id="UP000268051">
    <property type="component" value="Unassembled WGS sequence"/>
</dbReference>
<evidence type="ECO:0000313" key="2">
    <source>
        <dbReference type="Proteomes" id="UP000268051"/>
    </source>
</evidence>
<accession>A0A3N2S855</accession>
<dbReference type="EMBL" id="RHFN01000006">
    <property type="protein sequence ID" value="ROU15890.1"/>
    <property type="molecule type" value="Genomic_DNA"/>
</dbReference>
<reference evidence="1 2" key="1">
    <citation type="submission" date="2018-10" db="EMBL/GenBank/DDBJ databases">
        <title>Horizontal transference of carbapenem resistance between Klebsiella pneumoniae and Kluyvera ascorbata during abdominal infection: a case report.</title>
        <authorList>
            <person name="Raro O.H.F."/>
            <person name="Lima-Morales D."/>
            <person name="Barth A.L."/>
            <person name="Paim T.G.S."/>
            <person name="Mott M.P."/>
            <person name="Riche C.V.W."/>
            <person name="Teixeira U.F."/>
            <person name="Waechter F."/>
            <person name="Dias C.A.G."/>
        </authorList>
    </citation>
    <scope>NUCLEOTIDE SEQUENCE [LARGE SCALE GENOMIC DNA]</scope>
    <source>
        <strain evidence="1 2">OT2</strain>
    </source>
</reference>